<evidence type="ECO:0000256" key="6">
    <source>
        <dbReference type="ARBA" id="ARBA00022801"/>
    </source>
</evidence>
<dbReference type="InterPro" id="IPR041373">
    <property type="entry name" value="RT_RNaseH"/>
</dbReference>
<evidence type="ECO:0000313" key="11">
    <source>
        <dbReference type="Proteomes" id="UP000488956"/>
    </source>
</evidence>
<feature type="region of interest" description="Disordered" evidence="8">
    <location>
        <begin position="1001"/>
        <end position="1074"/>
    </location>
</feature>
<dbReference type="Gene3D" id="3.10.10.10">
    <property type="entry name" value="HIV Type 1 Reverse Transcriptase, subunit A, domain 1"/>
    <property type="match status" value="1"/>
</dbReference>
<dbReference type="InterPro" id="IPR043502">
    <property type="entry name" value="DNA/RNA_pol_sf"/>
</dbReference>
<accession>A0A6G0L4Y7</accession>
<dbReference type="InterPro" id="IPR050951">
    <property type="entry name" value="Retrovirus_Pol_polyprotein"/>
</dbReference>
<feature type="compositionally biased region" description="Acidic residues" evidence="8">
    <location>
        <begin position="1136"/>
        <end position="1151"/>
    </location>
</feature>
<evidence type="ECO:0000313" key="10">
    <source>
        <dbReference type="EMBL" id="KAE9108791.1"/>
    </source>
</evidence>
<feature type="compositionally biased region" description="Basic and acidic residues" evidence="8">
    <location>
        <begin position="1174"/>
        <end position="1196"/>
    </location>
</feature>
<dbReference type="GO" id="GO:0003964">
    <property type="term" value="F:RNA-directed DNA polymerase activity"/>
    <property type="evidence" value="ECO:0007669"/>
    <property type="project" value="UniProtKB-KW"/>
</dbReference>
<dbReference type="AlphaFoldDB" id="A0A6G0L4Y7"/>
<dbReference type="PANTHER" id="PTHR37984">
    <property type="entry name" value="PROTEIN CBG26694"/>
    <property type="match status" value="1"/>
</dbReference>
<reference evidence="10 11" key="1">
    <citation type="submission" date="2018-09" db="EMBL/GenBank/DDBJ databases">
        <title>Genomic investigation of the strawberry pathogen Phytophthora fragariae indicates pathogenicity is determined by transcriptional variation in three key races.</title>
        <authorList>
            <person name="Adams T.M."/>
            <person name="Armitage A.D."/>
            <person name="Sobczyk M.K."/>
            <person name="Bates H.J."/>
            <person name="Dunwell J.M."/>
            <person name="Nellist C.F."/>
            <person name="Harrison R.J."/>
        </authorList>
    </citation>
    <scope>NUCLEOTIDE SEQUENCE [LARGE SCALE GENOMIC DNA]</scope>
    <source>
        <strain evidence="10 11">ONT-3</strain>
    </source>
</reference>
<evidence type="ECO:0000256" key="1">
    <source>
        <dbReference type="ARBA" id="ARBA00012493"/>
    </source>
</evidence>
<evidence type="ECO:0000259" key="9">
    <source>
        <dbReference type="PROSITE" id="PS50878"/>
    </source>
</evidence>
<keyword evidence="5" id="KW-0255">Endonuclease</keyword>
<dbReference type="CDD" id="cd09274">
    <property type="entry name" value="RNase_HI_RT_Ty3"/>
    <property type="match status" value="1"/>
</dbReference>
<feature type="region of interest" description="Disordered" evidence="8">
    <location>
        <begin position="17"/>
        <end position="66"/>
    </location>
</feature>
<feature type="region of interest" description="Disordered" evidence="8">
    <location>
        <begin position="188"/>
        <end position="228"/>
    </location>
</feature>
<feature type="compositionally biased region" description="Low complexity" evidence="8">
    <location>
        <begin position="1103"/>
        <end position="1113"/>
    </location>
</feature>
<feature type="region of interest" description="Disordered" evidence="8">
    <location>
        <begin position="155"/>
        <end position="175"/>
    </location>
</feature>
<dbReference type="SUPFAM" id="SSF50630">
    <property type="entry name" value="Acid proteases"/>
    <property type="match status" value="1"/>
</dbReference>
<feature type="compositionally biased region" description="Basic and acidic residues" evidence="8">
    <location>
        <begin position="1117"/>
        <end position="1135"/>
    </location>
</feature>
<dbReference type="GO" id="GO:0016787">
    <property type="term" value="F:hydrolase activity"/>
    <property type="evidence" value="ECO:0007669"/>
    <property type="project" value="UniProtKB-KW"/>
</dbReference>
<proteinExistence type="predicted"/>
<keyword evidence="2" id="KW-0808">Transferase</keyword>
<dbReference type="GO" id="GO:0004519">
    <property type="term" value="F:endonuclease activity"/>
    <property type="evidence" value="ECO:0007669"/>
    <property type="project" value="UniProtKB-KW"/>
</dbReference>
<evidence type="ECO:0000256" key="4">
    <source>
        <dbReference type="ARBA" id="ARBA00022722"/>
    </source>
</evidence>
<evidence type="ECO:0000256" key="7">
    <source>
        <dbReference type="ARBA" id="ARBA00022918"/>
    </source>
</evidence>
<feature type="compositionally biased region" description="Polar residues" evidence="8">
    <location>
        <begin position="1001"/>
        <end position="1015"/>
    </location>
</feature>
<dbReference type="PROSITE" id="PS50878">
    <property type="entry name" value="RT_POL"/>
    <property type="match status" value="1"/>
</dbReference>
<organism evidence="10 11">
    <name type="scientific">Phytophthora fragariae</name>
    <dbReference type="NCBI Taxonomy" id="53985"/>
    <lineage>
        <taxon>Eukaryota</taxon>
        <taxon>Sar</taxon>
        <taxon>Stramenopiles</taxon>
        <taxon>Oomycota</taxon>
        <taxon>Peronosporomycetes</taxon>
        <taxon>Peronosporales</taxon>
        <taxon>Peronosporaceae</taxon>
        <taxon>Phytophthora</taxon>
    </lineage>
</organism>
<gene>
    <name evidence="10" type="ORF">PF010_g11770</name>
</gene>
<dbReference type="FunFam" id="3.30.70.270:FF:000020">
    <property type="entry name" value="Transposon Tf2-6 polyprotein-like Protein"/>
    <property type="match status" value="1"/>
</dbReference>
<protein>
    <recommendedName>
        <fullName evidence="1">RNA-directed DNA polymerase</fullName>
        <ecNumber evidence="1">2.7.7.49</ecNumber>
    </recommendedName>
</protein>
<comment type="caution">
    <text evidence="10">The sequence shown here is derived from an EMBL/GenBank/DDBJ whole genome shotgun (WGS) entry which is preliminary data.</text>
</comment>
<keyword evidence="6" id="KW-0378">Hydrolase</keyword>
<feature type="compositionally biased region" description="Basic residues" evidence="8">
    <location>
        <begin position="1197"/>
        <end position="1207"/>
    </location>
</feature>
<dbReference type="Proteomes" id="UP000488956">
    <property type="component" value="Unassembled WGS sequence"/>
</dbReference>
<evidence type="ECO:0000256" key="3">
    <source>
        <dbReference type="ARBA" id="ARBA00022695"/>
    </source>
</evidence>
<dbReference type="FunFam" id="3.10.20.370:FF:000001">
    <property type="entry name" value="Retrovirus-related Pol polyprotein from transposon 17.6-like protein"/>
    <property type="match status" value="1"/>
</dbReference>
<keyword evidence="3" id="KW-0548">Nucleotidyltransferase</keyword>
<feature type="compositionally biased region" description="Basic and acidic residues" evidence="8">
    <location>
        <begin position="55"/>
        <end position="64"/>
    </location>
</feature>
<dbReference type="Gene3D" id="3.30.70.270">
    <property type="match status" value="2"/>
</dbReference>
<evidence type="ECO:0000256" key="2">
    <source>
        <dbReference type="ARBA" id="ARBA00022679"/>
    </source>
</evidence>
<name>A0A6G0L4Y7_9STRA</name>
<dbReference type="Gene3D" id="2.40.70.10">
    <property type="entry name" value="Acid Proteases"/>
    <property type="match status" value="1"/>
</dbReference>
<dbReference type="CDD" id="cd01647">
    <property type="entry name" value="RT_LTR"/>
    <property type="match status" value="1"/>
</dbReference>
<dbReference type="SUPFAM" id="SSF56672">
    <property type="entry name" value="DNA/RNA polymerases"/>
    <property type="match status" value="1"/>
</dbReference>
<keyword evidence="4" id="KW-0540">Nuclease</keyword>
<dbReference type="PANTHER" id="PTHR37984:SF5">
    <property type="entry name" value="PROTEIN NYNRIN-LIKE"/>
    <property type="match status" value="1"/>
</dbReference>
<dbReference type="InterPro" id="IPR000477">
    <property type="entry name" value="RT_dom"/>
</dbReference>
<feature type="region of interest" description="Disordered" evidence="8">
    <location>
        <begin position="1098"/>
        <end position="1236"/>
    </location>
</feature>
<feature type="domain" description="Reverse transcriptase" evidence="9">
    <location>
        <begin position="560"/>
        <end position="740"/>
    </location>
</feature>
<dbReference type="EC" id="2.7.7.49" evidence="1"/>
<dbReference type="InterPro" id="IPR043128">
    <property type="entry name" value="Rev_trsase/Diguanyl_cyclase"/>
</dbReference>
<dbReference type="Pfam" id="PF00078">
    <property type="entry name" value="RVT_1"/>
    <property type="match status" value="1"/>
</dbReference>
<evidence type="ECO:0000256" key="8">
    <source>
        <dbReference type="SAM" id="MobiDB-lite"/>
    </source>
</evidence>
<sequence length="1236" mass="136753">MVSTRYAYEHRDMKCIGGRDNDGAGVGEGTKPSVAESSSAEGRMTNAGGMAPATTEEKAARPEDDVVPVSVTTTAPELSPTRSEEVIAVDEMRRTSPPTAIVAQFTMPTHKTHANGIVVSNMDDEDGVAAARARRKLERKQAKRRRVACVKAKRRQESEAAVSEHNRVAEERREARRLQADAALTQLAERRLRRSATPKTKSEGTARVSLVQRRRHASSTEQEEVEDVEYAEANDGLPTATVEVNGARRQIKLDSCARYTVAGTEWMKHGDKVECEAPVDFVEGIGGFLLDVVGVWRFSMRSVFGELIELDACIVDGCVDEFLLGVDFMKAHGAVMDFDKSEVRYYEAGRAVVLPFETYEDDGGARVAAVRLVQKTQLAASVVMPIEVVVPAADGEQGIFLPTKYTGSVMLAATVTKAKGGRAWVPAINSNSTMTKLPNKKELGVWIPLDDDMTILAMSGELHIDRVREWVDQLGDSHTPLQNENEVHVGNEDESANELILKLLRVYRKLSENNGDCPPATALDIYHHIDTGDAAPMMLKRRRQAQSEDKIVNANVEQMLGAGVIEEGQGAWGFPVVLVKKKDGEIRFCVDYRALNKVTKKDVYPLPRIDETLEALGGALWFSTLDLKAGYWQILVAPDDRDKTVFTTKNCLYRFVRMPFGLTNAPSTFQRMMNHVLRGLTWTTCLLYLDDIVVFTRGGLEMHVVELASVLERLAMAGLPLKLKKCRFAMKSMEYLGHELSNEGVRPLQRLVTAVQEFPRPTDASEVKRFVHLAGYYRRFVEGFGSIMAPMTKLLRSKEEWQWTEAQEVAFERIKVILTTRPLLIYPDFKLPFRVVTDASQIGLGACLMQDRGSGWQPVAYASKVNSETESKYGITELECMAVVWAIKLFRPYLYGRQFTVLTDHAALKWLMTSNNLTGKLHRWALSLQKYEFDVQYRPGSTNVVADALSRAPAKSLAAIGRKRRAKLRASDGRTRGLEAASGEAAVDRCDVIVATSAANVFQPDSEQSEATPRGTTEDERSRATAGQQASDPAIAQDQEEASSVDAAQTQGLRQDANDAGETTKTVVATKPGPLGTVAVRGQEVIATNKIIATRAQTENVEKTTAPTRPLTRAAKRRLDEKQREQERKHTGGREDGDDQSADADTQEGDLEDRRRQQQGEAPTVEAVGAREASVGRDADRQPADSVSRRRVEVGGRHPRHGERTKRRQEAVAGDAGRKRAVADKRRHSTTATCYR</sequence>
<dbReference type="Pfam" id="PF17917">
    <property type="entry name" value="RT_RNaseH"/>
    <property type="match status" value="1"/>
</dbReference>
<keyword evidence="7" id="KW-0695">RNA-directed DNA polymerase</keyword>
<evidence type="ECO:0000256" key="5">
    <source>
        <dbReference type="ARBA" id="ARBA00022759"/>
    </source>
</evidence>
<dbReference type="EMBL" id="QXFX01000636">
    <property type="protein sequence ID" value="KAE9108791.1"/>
    <property type="molecule type" value="Genomic_DNA"/>
</dbReference>
<dbReference type="InterPro" id="IPR021109">
    <property type="entry name" value="Peptidase_aspartic_dom_sf"/>
</dbReference>